<sequence>MVGTQSFQQAISTGDTAYSLFNKTISKLSGAVSSPIAGPLAAWIPPSSPHGRVYGVSRER</sequence>
<protein>
    <submittedName>
        <fullName evidence="1">Uncharacterized protein</fullName>
    </submittedName>
</protein>
<dbReference type="AlphaFoldDB" id="A0AB33CL94"/>
<evidence type="ECO:0000313" key="2">
    <source>
        <dbReference type="Proteomes" id="UP000198357"/>
    </source>
</evidence>
<organism evidence="1 2">
    <name type="scientific">Xanthomonas citri pv. vignicola</name>
    <dbReference type="NCBI Taxonomy" id="473426"/>
    <lineage>
        <taxon>Bacteria</taxon>
        <taxon>Pseudomonadati</taxon>
        <taxon>Pseudomonadota</taxon>
        <taxon>Gammaproteobacteria</taxon>
        <taxon>Lysobacterales</taxon>
        <taxon>Lysobacteraceae</taxon>
        <taxon>Xanthomonas</taxon>
    </lineage>
</organism>
<reference evidence="1 2" key="1">
    <citation type="submission" date="2017-06" db="EMBL/GenBank/DDBJ databases">
        <title>First complete genome sequences of Xanthomonas citri pv. vignicola strains CFBP 7111, CFBP 7112 and CFBP 7113 using long-read technology.</title>
        <authorList>
            <person name="Ruh M."/>
            <person name="Briand M."/>
            <person name="Bonneau S."/>
            <person name="Jacques M.A."/>
            <person name="Chen N.W.G."/>
        </authorList>
    </citation>
    <scope>NUCLEOTIDE SEQUENCE [LARGE SCALE GENOMIC DNA]</scope>
    <source>
        <strain evidence="1 2">CFBP7111</strain>
    </source>
</reference>
<gene>
    <name evidence="1" type="ORF">XcvCFBP7111P_08470</name>
</gene>
<accession>A0AB33CL94</accession>
<proteinExistence type="predicted"/>
<dbReference type="EMBL" id="CP022263">
    <property type="protein sequence ID" value="ASK94374.1"/>
    <property type="molecule type" value="Genomic_DNA"/>
</dbReference>
<name>A0AB33CL94_XANCI</name>
<evidence type="ECO:0000313" key="1">
    <source>
        <dbReference type="EMBL" id="ASK94374.1"/>
    </source>
</evidence>
<dbReference type="Proteomes" id="UP000198357">
    <property type="component" value="Chromosome"/>
</dbReference>